<protein>
    <submittedName>
        <fullName evidence="1">Uncharacterized protein</fullName>
    </submittedName>
</protein>
<sequence>MVQAGVNSRGIFYFQQDGAPVNFVFSTWDLLDGTFLQRWIGRGCPFVQLPCSPDFTPPDFWLWDYLRHKVNQPTPTQLELLHDAIVKELAAIPTNMCKRATHGVFRRWQECVQANGGYVEHLFWNAIM</sequence>
<accession>A0A5J4W0F3</accession>
<dbReference type="OrthoDB" id="9971063at2759"/>
<dbReference type="Gene3D" id="3.30.420.10">
    <property type="entry name" value="Ribonuclease H-like superfamily/Ribonuclease H"/>
    <property type="match status" value="1"/>
</dbReference>
<evidence type="ECO:0000313" key="1">
    <source>
        <dbReference type="EMBL" id="KAA6388357.1"/>
    </source>
</evidence>
<organism evidence="1 2">
    <name type="scientific">Streblomastix strix</name>
    <dbReference type="NCBI Taxonomy" id="222440"/>
    <lineage>
        <taxon>Eukaryota</taxon>
        <taxon>Metamonada</taxon>
        <taxon>Preaxostyla</taxon>
        <taxon>Oxymonadida</taxon>
        <taxon>Streblomastigidae</taxon>
        <taxon>Streblomastix</taxon>
    </lineage>
</organism>
<proteinExistence type="predicted"/>
<dbReference type="EMBL" id="SNRW01004019">
    <property type="protein sequence ID" value="KAA6388357.1"/>
    <property type="molecule type" value="Genomic_DNA"/>
</dbReference>
<dbReference type="InterPro" id="IPR036397">
    <property type="entry name" value="RNaseH_sf"/>
</dbReference>
<comment type="caution">
    <text evidence="1">The sequence shown here is derived from an EMBL/GenBank/DDBJ whole genome shotgun (WGS) entry which is preliminary data.</text>
</comment>
<name>A0A5J4W0F3_9EUKA</name>
<reference evidence="1 2" key="1">
    <citation type="submission" date="2019-03" db="EMBL/GenBank/DDBJ databases">
        <title>Single cell metagenomics reveals metabolic interactions within the superorganism composed of flagellate Streblomastix strix and complex community of Bacteroidetes bacteria on its surface.</title>
        <authorList>
            <person name="Treitli S.C."/>
            <person name="Kolisko M."/>
            <person name="Husnik F."/>
            <person name="Keeling P."/>
            <person name="Hampl V."/>
        </authorList>
    </citation>
    <scope>NUCLEOTIDE SEQUENCE [LARGE SCALE GENOMIC DNA]</scope>
    <source>
        <strain evidence="1">ST1C</strain>
    </source>
</reference>
<dbReference type="AlphaFoldDB" id="A0A5J4W0F3"/>
<dbReference type="Proteomes" id="UP000324800">
    <property type="component" value="Unassembled WGS sequence"/>
</dbReference>
<gene>
    <name evidence="1" type="ORF">EZS28_016116</name>
</gene>
<dbReference type="PANTHER" id="PTHR47326:SF1">
    <property type="entry name" value="HTH PSQ-TYPE DOMAIN-CONTAINING PROTEIN"/>
    <property type="match status" value="1"/>
</dbReference>
<dbReference type="GO" id="GO:0003676">
    <property type="term" value="F:nucleic acid binding"/>
    <property type="evidence" value="ECO:0007669"/>
    <property type="project" value="InterPro"/>
</dbReference>
<evidence type="ECO:0000313" key="2">
    <source>
        <dbReference type="Proteomes" id="UP000324800"/>
    </source>
</evidence>
<dbReference type="PANTHER" id="PTHR47326">
    <property type="entry name" value="TRANSPOSABLE ELEMENT TC3 TRANSPOSASE-LIKE PROTEIN"/>
    <property type="match status" value="1"/>
</dbReference>